<feature type="compositionally biased region" description="Basic and acidic residues" evidence="1">
    <location>
        <begin position="1"/>
        <end position="22"/>
    </location>
</feature>
<feature type="non-terminal residue" evidence="2">
    <location>
        <position position="141"/>
    </location>
</feature>
<feature type="region of interest" description="Disordered" evidence="1">
    <location>
        <begin position="1"/>
        <end position="23"/>
    </location>
</feature>
<dbReference type="AlphaFoldDB" id="X0TTT3"/>
<comment type="caution">
    <text evidence="2">The sequence shown here is derived from an EMBL/GenBank/DDBJ whole genome shotgun (WGS) entry which is preliminary data.</text>
</comment>
<name>X0TTT3_9ZZZZ</name>
<evidence type="ECO:0000256" key="1">
    <source>
        <dbReference type="SAM" id="MobiDB-lite"/>
    </source>
</evidence>
<reference evidence="2" key="1">
    <citation type="journal article" date="2014" name="Front. Microbiol.">
        <title>High frequency of phylogenetically diverse reductive dehalogenase-homologous genes in deep subseafloor sedimentary metagenomes.</title>
        <authorList>
            <person name="Kawai M."/>
            <person name="Futagami T."/>
            <person name="Toyoda A."/>
            <person name="Takaki Y."/>
            <person name="Nishi S."/>
            <person name="Hori S."/>
            <person name="Arai W."/>
            <person name="Tsubouchi T."/>
            <person name="Morono Y."/>
            <person name="Uchiyama I."/>
            <person name="Ito T."/>
            <person name="Fujiyama A."/>
            <person name="Inagaki F."/>
            <person name="Takami H."/>
        </authorList>
    </citation>
    <scope>NUCLEOTIDE SEQUENCE</scope>
    <source>
        <strain evidence="2">Expedition CK06-06</strain>
    </source>
</reference>
<accession>X0TTT3</accession>
<dbReference type="EMBL" id="BARS01012062">
    <property type="protein sequence ID" value="GAF96644.1"/>
    <property type="molecule type" value="Genomic_DNA"/>
</dbReference>
<organism evidence="2">
    <name type="scientific">marine sediment metagenome</name>
    <dbReference type="NCBI Taxonomy" id="412755"/>
    <lineage>
        <taxon>unclassified sequences</taxon>
        <taxon>metagenomes</taxon>
        <taxon>ecological metagenomes</taxon>
    </lineage>
</organism>
<protein>
    <submittedName>
        <fullName evidence="2">Uncharacterized protein</fullName>
    </submittedName>
</protein>
<evidence type="ECO:0000313" key="2">
    <source>
        <dbReference type="EMBL" id="GAF96644.1"/>
    </source>
</evidence>
<gene>
    <name evidence="2" type="ORF">S01H1_21676</name>
</gene>
<proteinExistence type="predicted"/>
<sequence>MMRPGLYDHRPSTKQPPDDEVRPGLCYGSPDCESEAEYGTDFCHDHGFAREQPLDAREIMCSRHADSCHDEHPDPTSGALCCLAPGHTGEHFNAHGGETWDATTQPPNEGPQRVAPGGTGLLCVEPGCPRLGTNEKGTCLW</sequence>